<proteinExistence type="predicted"/>
<dbReference type="InterPro" id="IPR011008">
    <property type="entry name" value="Dimeric_a/b-barrel"/>
</dbReference>
<evidence type="ECO:0000313" key="4">
    <source>
        <dbReference type="Proteomes" id="UP000594892"/>
    </source>
</evidence>
<keyword evidence="2" id="KW-0560">Oxidoreductase</keyword>
<dbReference type="PANTHER" id="PTHR33336:SF3">
    <property type="entry name" value="ABM DOMAIN-CONTAINING PROTEIN"/>
    <property type="match status" value="1"/>
</dbReference>
<dbReference type="SUPFAM" id="SSF54909">
    <property type="entry name" value="Dimeric alpha+beta barrel"/>
    <property type="match status" value="1"/>
</dbReference>
<gene>
    <name evidence="2" type="ORF">I6H06_13330</name>
    <name evidence="3" type="ORF">NFI99_21535</name>
</gene>
<dbReference type="Gene3D" id="3.30.70.100">
    <property type="match status" value="1"/>
</dbReference>
<evidence type="ECO:0000313" key="2">
    <source>
        <dbReference type="EMBL" id="QPQ93253.1"/>
    </source>
</evidence>
<organism evidence="2 4">
    <name type="scientific">Burkholderia glumae</name>
    <name type="common">Pseudomonas glumae</name>
    <dbReference type="NCBI Taxonomy" id="337"/>
    <lineage>
        <taxon>Bacteria</taxon>
        <taxon>Pseudomonadati</taxon>
        <taxon>Pseudomonadota</taxon>
        <taxon>Betaproteobacteria</taxon>
        <taxon>Burkholderiales</taxon>
        <taxon>Burkholderiaceae</taxon>
        <taxon>Burkholderia</taxon>
    </lineage>
</organism>
<keyword evidence="2" id="KW-0503">Monooxygenase</keyword>
<evidence type="ECO:0000313" key="3">
    <source>
        <dbReference type="EMBL" id="USS47423.1"/>
    </source>
</evidence>
<dbReference type="RefSeq" id="WP_015876008.1">
    <property type="nucleotide sequence ID" value="NZ_CP021074.1"/>
</dbReference>
<dbReference type="PANTHER" id="PTHR33336">
    <property type="entry name" value="QUINOL MONOOXYGENASE YGIN-RELATED"/>
    <property type="match status" value="1"/>
</dbReference>
<feature type="domain" description="ABM" evidence="1">
    <location>
        <begin position="4"/>
        <end position="92"/>
    </location>
</feature>
<dbReference type="EMBL" id="CP065601">
    <property type="protein sequence ID" value="QPQ93253.1"/>
    <property type="molecule type" value="Genomic_DNA"/>
</dbReference>
<name>A0AAP9Y2I2_BURGL</name>
<dbReference type="InterPro" id="IPR007138">
    <property type="entry name" value="ABM_dom"/>
</dbReference>
<dbReference type="GO" id="GO:0005829">
    <property type="term" value="C:cytosol"/>
    <property type="evidence" value="ECO:0007669"/>
    <property type="project" value="TreeGrafter"/>
</dbReference>
<dbReference type="GeneID" id="45698274"/>
<reference evidence="3" key="2">
    <citation type="submission" date="2022-06" db="EMBL/GenBank/DDBJ databases">
        <title>Draft genome sequence of Burkholderia glumae strain GR20004 isolated from rice panicle showing bacterial panicle blight.</title>
        <authorList>
            <person name="Choi S.Y."/>
            <person name="Lee Y.H."/>
        </authorList>
    </citation>
    <scope>NUCLEOTIDE SEQUENCE</scope>
    <source>
        <strain evidence="3">GR20004</strain>
    </source>
</reference>
<accession>A0AAP9Y2I2</accession>
<dbReference type="PROSITE" id="PS51725">
    <property type="entry name" value="ABM"/>
    <property type="match status" value="1"/>
</dbReference>
<dbReference type="EMBL" id="CP099587">
    <property type="protein sequence ID" value="USS47423.1"/>
    <property type="molecule type" value="Genomic_DNA"/>
</dbReference>
<evidence type="ECO:0000259" key="1">
    <source>
        <dbReference type="PROSITE" id="PS51725"/>
    </source>
</evidence>
<keyword evidence="5" id="KW-1185">Reference proteome</keyword>
<dbReference type="AlphaFoldDB" id="A0AAP9Y2I2"/>
<sequence length="96" mass="10809">MSEVAVVATIIAKPGMEDALFEQLGTIIGPTRVEQGALQYDLHRDRDDPRRFVFFERWESDAALAAHRQAAHMLAYRQNAAGLIESVEVRVMQRVA</sequence>
<dbReference type="InterPro" id="IPR050744">
    <property type="entry name" value="AI-2_Isomerase_LsrG"/>
</dbReference>
<evidence type="ECO:0000313" key="5">
    <source>
        <dbReference type="Proteomes" id="UP001056386"/>
    </source>
</evidence>
<dbReference type="Proteomes" id="UP000594892">
    <property type="component" value="Chromosome 2"/>
</dbReference>
<dbReference type="GO" id="GO:0004497">
    <property type="term" value="F:monooxygenase activity"/>
    <property type="evidence" value="ECO:0007669"/>
    <property type="project" value="UniProtKB-KW"/>
</dbReference>
<dbReference type="Pfam" id="PF03992">
    <property type="entry name" value="ABM"/>
    <property type="match status" value="1"/>
</dbReference>
<reference evidence="2 4" key="1">
    <citation type="submission" date="2020-12" db="EMBL/GenBank/DDBJ databases">
        <title>FDA dAtabase for Regulatory Grade micrObial Sequences (FDA-ARGOS): Supporting development and validation of Infectious Disease Dx tests.</title>
        <authorList>
            <person name="Minogue T."/>
            <person name="Wolcott M."/>
            <person name="Wasieloski L."/>
            <person name="Aguilar W."/>
            <person name="Moore D."/>
            <person name="Jaissle J."/>
            <person name="Tallon L."/>
            <person name="Sadzewicz L."/>
            <person name="Zhao X."/>
            <person name="Boylan J."/>
            <person name="Ott S."/>
            <person name="Bowen H."/>
            <person name="Vavikolanu K."/>
            <person name="Mehta A."/>
            <person name="Aluvathingal J."/>
            <person name="Nadendla S."/>
            <person name="Yan Y."/>
            <person name="Sichtig H."/>
        </authorList>
    </citation>
    <scope>NUCLEOTIDE SEQUENCE [LARGE SCALE GENOMIC DNA]</scope>
    <source>
        <strain evidence="2 4">FDAARGOS_949</strain>
    </source>
</reference>
<dbReference type="Proteomes" id="UP001056386">
    <property type="component" value="Chromosome 1"/>
</dbReference>
<protein>
    <submittedName>
        <fullName evidence="2">Antibiotic biosynthesis monooxygenase</fullName>
    </submittedName>
</protein>